<feature type="repeat" description="PPR" evidence="3">
    <location>
        <begin position="232"/>
        <end position="266"/>
    </location>
</feature>
<protein>
    <recommendedName>
        <fullName evidence="6">Pentatricopeptide repeat-containing protein</fullName>
    </recommendedName>
</protein>
<dbReference type="GO" id="GO:0031930">
    <property type="term" value="P:mitochondria-nucleus signaling pathway"/>
    <property type="evidence" value="ECO:0007669"/>
    <property type="project" value="TreeGrafter"/>
</dbReference>
<feature type="repeat" description="PPR" evidence="3">
    <location>
        <begin position="197"/>
        <end position="231"/>
    </location>
</feature>
<dbReference type="AlphaFoldDB" id="A0AAV6XTX6"/>
<proteinExistence type="inferred from homology"/>
<gene>
    <name evidence="4" type="ORF">BUALT_Bualt03G0070100</name>
</gene>
<evidence type="ECO:0000313" key="4">
    <source>
        <dbReference type="EMBL" id="KAG8385678.1"/>
    </source>
</evidence>
<dbReference type="Pfam" id="PF01535">
    <property type="entry name" value="PPR"/>
    <property type="match status" value="2"/>
</dbReference>
<accession>A0AAV6XTX6</accession>
<dbReference type="GO" id="GO:0010019">
    <property type="term" value="P:chloroplast-nucleus signaling pathway"/>
    <property type="evidence" value="ECO:0007669"/>
    <property type="project" value="TreeGrafter"/>
</dbReference>
<reference evidence="4" key="1">
    <citation type="submission" date="2019-10" db="EMBL/GenBank/DDBJ databases">
        <authorList>
            <person name="Zhang R."/>
            <person name="Pan Y."/>
            <person name="Wang J."/>
            <person name="Ma R."/>
            <person name="Yu S."/>
        </authorList>
    </citation>
    <scope>NUCLEOTIDE SEQUENCE</scope>
    <source>
        <strain evidence="4">LA-IB0</strain>
        <tissue evidence="4">Leaf</tissue>
    </source>
</reference>
<dbReference type="Gene3D" id="1.25.40.10">
    <property type="entry name" value="Tetratricopeptide repeat domain"/>
    <property type="match status" value="3"/>
</dbReference>
<keyword evidence="5" id="KW-1185">Reference proteome</keyword>
<dbReference type="PANTHER" id="PTHR47936:SF5">
    <property type="entry name" value="PENTACOTRIPEPTIDE-REPEAT REGION OF PRORP DOMAIN-CONTAINING PROTEIN"/>
    <property type="match status" value="1"/>
</dbReference>
<comment type="caution">
    <text evidence="4">The sequence shown here is derived from an EMBL/GenBank/DDBJ whole genome shotgun (WGS) entry which is preliminary data.</text>
</comment>
<sequence length="380" mass="44223">MSTLSRIFHRRYSTTAAFQSQSIKSISDDLYKERDLRRLVDKFKLYSSSDRFRAKAGIYETTVRRLASAKRFRWIREILEHQTQFTYDVSKENFSIRLIKLYGQSGMLENAMEVFDEMPERNCERTVKSMNALLSACVNSRKYEHIDRLFGEMQTKWNVNPDVFSYNIVIKGLCEMGEWERALDKFNAMGGKGVEPDLITFNILLDNLYKNRRFGGAEKIWKQMVVNNLSPNIRSYNARLVGLAKEKKFKEAVESIGEMEKSGIKPDVFTYAALIRGYCDEGNLSEVKKWYGELVRSECVADRTMFESVLLCACEQGDYGWCFELCKELFRKKYLVDAGVLQKVVDKLVKASKIEEAKKVVEMGKFNHYRLYKLNLALEV</sequence>
<organism evidence="4 5">
    <name type="scientific">Buddleja alternifolia</name>
    <dbReference type="NCBI Taxonomy" id="168488"/>
    <lineage>
        <taxon>Eukaryota</taxon>
        <taxon>Viridiplantae</taxon>
        <taxon>Streptophyta</taxon>
        <taxon>Embryophyta</taxon>
        <taxon>Tracheophyta</taxon>
        <taxon>Spermatophyta</taxon>
        <taxon>Magnoliopsida</taxon>
        <taxon>eudicotyledons</taxon>
        <taxon>Gunneridae</taxon>
        <taxon>Pentapetalae</taxon>
        <taxon>asterids</taxon>
        <taxon>lamiids</taxon>
        <taxon>Lamiales</taxon>
        <taxon>Scrophulariaceae</taxon>
        <taxon>Buddlejeae</taxon>
        <taxon>Buddleja</taxon>
    </lineage>
</organism>
<dbReference type="NCBIfam" id="TIGR00756">
    <property type="entry name" value="PPR"/>
    <property type="match status" value="6"/>
</dbReference>
<keyword evidence="2" id="KW-0677">Repeat</keyword>
<feature type="repeat" description="PPR" evidence="3">
    <location>
        <begin position="162"/>
        <end position="196"/>
    </location>
</feature>
<dbReference type="Pfam" id="PF13041">
    <property type="entry name" value="PPR_2"/>
    <property type="match status" value="2"/>
</dbReference>
<evidence type="ECO:0008006" key="6">
    <source>
        <dbReference type="Google" id="ProtNLM"/>
    </source>
</evidence>
<evidence type="ECO:0000256" key="2">
    <source>
        <dbReference type="ARBA" id="ARBA00022737"/>
    </source>
</evidence>
<dbReference type="Proteomes" id="UP000826271">
    <property type="component" value="Unassembled WGS sequence"/>
</dbReference>
<dbReference type="EMBL" id="WHWC01000003">
    <property type="protein sequence ID" value="KAG8385678.1"/>
    <property type="molecule type" value="Genomic_DNA"/>
</dbReference>
<name>A0AAV6XTX6_9LAMI</name>
<dbReference type="InterPro" id="IPR011990">
    <property type="entry name" value="TPR-like_helical_dom_sf"/>
</dbReference>
<dbReference type="PANTHER" id="PTHR47936">
    <property type="entry name" value="PPR_LONG DOMAIN-CONTAINING PROTEIN"/>
    <property type="match status" value="1"/>
</dbReference>
<feature type="repeat" description="PPR" evidence="3">
    <location>
        <begin position="267"/>
        <end position="301"/>
    </location>
</feature>
<dbReference type="InterPro" id="IPR002885">
    <property type="entry name" value="PPR_rpt"/>
</dbReference>
<dbReference type="PROSITE" id="PS51375">
    <property type="entry name" value="PPR"/>
    <property type="match status" value="4"/>
</dbReference>
<evidence type="ECO:0000313" key="5">
    <source>
        <dbReference type="Proteomes" id="UP000826271"/>
    </source>
</evidence>
<comment type="similarity">
    <text evidence="1">Belongs to the PPR family. P subfamily.</text>
</comment>
<dbReference type="GO" id="GO:0009507">
    <property type="term" value="C:chloroplast"/>
    <property type="evidence" value="ECO:0007669"/>
    <property type="project" value="TreeGrafter"/>
</dbReference>
<evidence type="ECO:0000256" key="3">
    <source>
        <dbReference type="PROSITE-ProRule" id="PRU00708"/>
    </source>
</evidence>
<evidence type="ECO:0000256" key="1">
    <source>
        <dbReference type="ARBA" id="ARBA00007626"/>
    </source>
</evidence>